<dbReference type="EMBL" id="BA000045">
    <property type="protein sequence ID" value="BAC89611.1"/>
    <property type="molecule type" value="Genomic_DNA"/>
</dbReference>
<name>Q7NK10_GLOVI</name>
<proteinExistence type="predicted"/>
<dbReference type="InParanoid" id="Q7NK10"/>
<dbReference type="AlphaFoldDB" id="Q7NK10"/>
<dbReference type="HOGENOM" id="CLU_2273382_0_0_3"/>
<dbReference type="RefSeq" id="WP_011141669.1">
    <property type="nucleotide sequence ID" value="NC_005125.1"/>
</dbReference>
<reference evidence="1 2" key="1">
    <citation type="journal article" date="2003" name="DNA Res.">
        <title>Complete genome structure of Gloeobacter violaceus PCC 7421, a cyanobacterium that lacks thylakoids.</title>
        <authorList>
            <person name="Nakamura Y."/>
            <person name="Kaneko T."/>
            <person name="Sato S."/>
            <person name="Mimuro M."/>
            <person name="Miyashita H."/>
            <person name="Tsuchiya T."/>
            <person name="Sasamoto S."/>
            <person name="Watanabe A."/>
            <person name="Kawashima K."/>
            <person name="Kishida Y."/>
            <person name="Kiyokawa C."/>
            <person name="Kohara M."/>
            <person name="Matsumoto M."/>
            <person name="Matsuno A."/>
            <person name="Nakazaki N."/>
            <person name="Shimpo S."/>
            <person name="Takeuchi C."/>
            <person name="Yamada M."/>
            <person name="Tabata S."/>
        </authorList>
    </citation>
    <scope>NUCLEOTIDE SEQUENCE [LARGE SCALE GENOMIC DNA]</scope>
    <source>
        <strain evidence="2">ATCC 29082 / PCC 7421</strain>
    </source>
</reference>
<reference evidence="1 2" key="2">
    <citation type="journal article" date="2003" name="DNA Res.">
        <title>Complete genome structure of Gloeobacter violaceus PCC 7421, a cyanobacterium that lacks thylakoids (supplement).</title>
        <authorList>
            <person name="Nakamura Y."/>
            <person name="Kaneko T."/>
            <person name="Sato S."/>
            <person name="Mimuro M."/>
            <person name="Miyashita H."/>
            <person name="Tsuchiya T."/>
            <person name="Sasamoto S."/>
            <person name="Watanabe A."/>
            <person name="Kawashima K."/>
            <person name="Kishida Y."/>
            <person name="Kiyokawa C."/>
            <person name="Kohara M."/>
            <person name="Matsumoto M."/>
            <person name="Matsuno A."/>
            <person name="Nakazaki N."/>
            <person name="Shimpo S."/>
            <person name="Takeuchi C."/>
            <person name="Yamada M."/>
            <person name="Tabata S."/>
        </authorList>
    </citation>
    <scope>NUCLEOTIDE SEQUENCE [LARGE SCALE GENOMIC DNA]</scope>
    <source>
        <strain evidence="2">ATCC 29082 / PCC 7421</strain>
    </source>
</reference>
<dbReference type="KEGG" id="gvi:gll1670"/>
<evidence type="ECO:0000313" key="1">
    <source>
        <dbReference type="EMBL" id="BAC89611.1"/>
    </source>
</evidence>
<organism evidence="1 2">
    <name type="scientific">Gloeobacter violaceus (strain ATCC 29082 / PCC 7421)</name>
    <dbReference type="NCBI Taxonomy" id="251221"/>
    <lineage>
        <taxon>Bacteria</taxon>
        <taxon>Bacillati</taxon>
        <taxon>Cyanobacteriota</taxon>
        <taxon>Cyanophyceae</taxon>
        <taxon>Gloeobacterales</taxon>
        <taxon>Gloeobacteraceae</taxon>
        <taxon>Gloeobacter</taxon>
    </lineage>
</organism>
<evidence type="ECO:0000313" key="2">
    <source>
        <dbReference type="Proteomes" id="UP000000557"/>
    </source>
</evidence>
<accession>Q7NK10</accession>
<dbReference type="Proteomes" id="UP000000557">
    <property type="component" value="Chromosome"/>
</dbReference>
<sequence>MALQDSSETTMPIQGENLLNEYGKDISLLSDEELEILVSIRVAPEQDERLHCLLEMHRDGALEPSEQAELERLMTLFEGNVLKQSQAGAELARRKRLRAAHV</sequence>
<dbReference type="STRING" id="251221.gene:10759160"/>
<keyword evidence="2" id="KW-1185">Reference proteome</keyword>
<gene>
    <name evidence="1" type="ordered locus">gll1670</name>
</gene>
<protein>
    <submittedName>
        <fullName evidence="1">Gll1670 protein</fullName>
    </submittedName>
</protein>
<dbReference type="EnsemblBacteria" id="BAC89611">
    <property type="protein sequence ID" value="BAC89611"/>
    <property type="gene ID" value="BAC89611"/>
</dbReference>